<dbReference type="Proteomes" id="UP000641025">
    <property type="component" value="Unassembled WGS sequence"/>
</dbReference>
<evidence type="ECO:0000313" key="2">
    <source>
        <dbReference type="EMBL" id="MBJ6799782.1"/>
    </source>
</evidence>
<dbReference type="EMBL" id="JAEMHK010000003">
    <property type="protein sequence ID" value="MBJ6799782.1"/>
    <property type="molecule type" value="Genomic_DNA"/>
</dbReference>
<reference evidence="2 3" key="1">
    <citation type="submission" date="2020-12" db="EMBL/GenBank/DDBJ databases">
        <title>Geomonas sp. Red259, isolated from paddy soil.</title>
        <authorList>
            <person name="Xu Z."/>
            <person name="Zhang Z."/>
            <person name="Masuda Y."/>
            <person name="Itoh H."/>
            <person name="Senoo K."/>
        </authorList>
    </citation>
    <scope>NUCLEOTIDE SEQUENCE [LARGE SCALE GENOMIC DNA]</scope>
    <source>
        <strain evidence="2 3">Red259</strain>
    </source>
</reference>
<organism evidence="2 3">
    <name type="scientific">Geomonas propionica</name>
    <dbReference type="NCBI Taxonomy" id="2798582"/>
    <lineage>
        <taxon>Bacteria</taxon>
        <taxon>Pseudomonadati</taxon>
        <taxon>Thermodesulfobacteriota</taxon>
        <taxon>Desulfuromonadia</taxon>
        <taxon>Geobacterales</taxon>
        <taxon>Geobacteraceae</taxon>
        <taxon>Geomonas</taxon>
    </lineage>
</organism>
<comment type="caution">
    <text evidence="2">The sequence shown here is derived from an EMBL/GenBank/DDBJ whole genome shotgun (WGS) entry which is preliminary data.</text>
</comment>
<dbReference type="RefSeq" id="WP_199394284.1">
    <property type="nucleotide sequence ID" value="NZ_JAEMHK010000003.1"/>
</dbReference>
<evidence type="ECO:0000313" key="3">
    <source>
        <dbReference type="Proteomes" id="UP000641025"/>
    </source>
</evidence>
<name>A0ABS0YP85_9BACT</name>
<keyword evidence="1" id="KW-0732">Signal</keyword>
<accession>A0ABS0YP85</accession>
<feature type="chain" id="PRO_5047092812" evidence="1">
    <location>
        <begin position="28"/>
        <end position="241"/>
    </location>
</feature>
<evidence type="ECO:0000256" key="1">
    <source>
        <dbReference type="SAM" id="SignalP"/>
    </source>
</evidence>
<keyword evidence="3" id="KW-1185">Reference proteome</keyword>
<sequence>MKRIGSVVLKSLAFLAMAGFICANAYAQNVPQRNEPQAFVVCTGWHALCTASPDCKMNGDKAYCDCMRVNEPHIVETSNIQDAAVKHLTLAQCTTRHRCDTDEAPVCKAIRDGLYEVDNVRYDWVSTFSYRGWCDILKVKPVACDQSAPGYSGDLNWAVCDGAPCTEIQGPSDPERPLSCRCQVKDTAFLGTTGSCTGNNGGIMSSSPVGTWDFENNQYRIPLPGYQYVQGACAPLKSDAF</sequence>
<feature type="signal peptide" evidence="1">
    <location>
        <begin position="1"/>
        <end position="27"/>
    </location>
</feature>
<proteinExistence type="predicted"/>
<protein>
    <submittedName>
        <fullName evidence="2">Uncharacterized protein</fullName>
    </submittedName>
</protein>
<gene>
    <name evidence="2" type="ORF">JFN90_06480</name>
</gene>